<evidence type="ECO:0000256" key="1">
    <source>
        <dbReference type="SAM" id="Phobius"/>
    </source>
</evidence>
<name>Q7YWX1_CAEEL</name>
<dbReference type="EMBL" id="BX284603">
    <property type="protein sequence ID" value="CAE17888.1"/>
    <property type="molecule type" value="Genomic_DNA"/>
</dbReference>
<feature type="transmembrane region" description="Helical" evidence="1">
    <location>
        <begin position="19"/>
        <end position="39"/>
    </location>
</feature>
<dbReference type="OMA" id="KWIMLEM"/>
<keyword evidence="1" id="KW-1133">Transmembrane helix</keyword>
<dbReference type="PaxDb" id="6239-M04D8.8"/>
<dbReference type="WormBase" id="M04D8.8">
    <property type="protein sequence ID" value="CE34945"/>
    <property type="gene ID" value="WBGene00010866"/>
</dbReference>
<keyword evidence="1" id="KW-0812">Transmembrane</keyword>
<dbReference type="eggNOG" id="ENOG502TI6A">
    <property type="taxonomic scope" value="Eukaryota"/>
</dbReference>
<dbReference type="AlphaFoldDB" id="Q7YWX1"/>
<proteinExistence type="predicted"/>
<keyword evidence="3" id="KW-1185">Reference proteome</keyword>
<dbReference type="RefSeq" id="NP_001022692.1">
    <property type="nucleotide sequence ID" value="NM_001027521.1"/>
</dbReference>
<protein>
    <submittedName>
        <fullName evidence="2">DUF805 domain-containing protein</fullName>
    </submittedName>
</protein>
<feature type="transmembrane region" description="Helical" evidence="1">
    <location>
        <begin position="45"/>
        <end position="65"/>
    </location>
</feature>
<evidence type="ECO:0000313" key="4">
    <source>
        <dbReference type="WormBase" id="M04D8.8"/>
    </source>
</evidence>
<dbReference type="UCSC" id="M04D8.8">
    <property type="organism name" value="c. elegans"/>
</dbReference>
<keyword evidence="1" id="KW-0472">Membrane</keyword>
<evidence type="ECO:0000313" key="2">
    <source>
        <dbReference type="EMBL" id="CAE17888.1"/>
    </source>
</evidence>
<gene>
    <name evidence="2" type="ORF">CELE_M04D8.8</name>
    <name evidence="2 4" type="ORF">M04D8.8</name>
</gene>
<reference evidence="2 3" key="1">
    <citation type="journal article" date="1998" name="Science">
        <title>Genome sequence of the nematode C. elegans: a platform for investigating biology.</title>
        <authorList>
            <consortium name="The C. elegans sequencing consortium"/>
            <person name="Sulson J.E."/>
            <person name="Waterston R."/>
        </authorList>
    </citation>
    <scope>NUCLEOTIDE SEQUENCE [LARGE SCALE GENOMIC DNA]</scope>
    <source>
        <strain evidence="2 3">Bristol N2</strain>
    </source>
</reference>
<feature type="transmembrane region" description="Helical" evidence="1">
    <location>
        <begin position="77"/>
        <end position="101"/>
    </location>
</feature>
<dbReference type="KEGG" id="cel:CELE_M04D8.8"/>
<dbReference type="InParanoid" id="Q7YWX1"/>
<dbReference type="GeneID" id="3565710"/>
<organism evidence="2 3">
    <name type="scientific">Caenorhabditis elegans</name>
    <dbReference type="NCBI Taxonomy" id="6239"/>
    <lineage>
        <taxon>Eukaryota</taxon>
        <taxon>Metazoa</taxon>
        <taxon>Ecdysozoa</taxon>
        <taxon>Nematoda</taxon>
        <taxon>Chromadorea</taxon>
        <taxon>Rhabditida</taxon>
        <taxon>Rhabditina</taxon>
        <taxon>Rhabditomorpha</taxon>
        <taxon>Rhabditoidea</taxon>
        <taxon>Rhabditidae</taxon>
        <taxon>Peloderinae</taxon>
        <taxon>Caenorhabditis</taxon>
    </lineage>
</organism>
<evidence type="ECO:0000313" key="3">
    <source>
        <dbReference type="Proteomes" id="UP000001940"/>
    </source>
</evidence>
<dbReference type="Proteomes" id="UP000001940">
    <property type="component" value="Chromosome III"/>
</dbReference>
<dbReference type="FunCoup" id="Q7YWX1">
    <property type="interactions" value="811"/>
</dbReference>
<feature type="transmembrane region" description="Helical" evidence="1">
    <location>
        <begin position="107"/>
        <end position="129"/>
    </location>
</feature>
<sequence>MPVSASPEYQSLKRIFKKIIACILIGCLILSKLSNISAVEQHYKILAKVALFITYFSIAGIAFLIPMYYSAGAVKNYNIFLFCSCGSLIIEAAEFFLFLGVFSSGKWVMVELGNLSVLLLVLTLIEGLFEDKKQIIIGENLSLIETNPSRYFTDVEGQSGTLIEFDESRDEIILRCREFRRVWGRSRSI</sequence>
<dbReference type="HOGENOM" id="CLU_122078_0_0_1"/>
<dbReference type="OrthoDB" id="10513901at2759"/>
<dbReference type="CTD" id="3565710"/>
<accession>Q7YWX1</accession>
<dbReference type="AGR" id="WB:WBGene00010866"/>